<evidence type="ECO:0000313" key="15">
    <source>
        <dbReference type="Proteomes" id="UP001279012"/>
    </source>
</evidence>
<comment type="similarity">
    <text evidence="3 9">Belongs to the muconolactone Delta-isomerase family.</text>
</comment>
<reference evidence="14" key="1">
    <citation type="submission" date="2020-06" db="EMBL/GenBank/DDBJ databases">
        <title>REHAB project genomes.</title>
        <authorList>
            <person name="Shaw L.P."/>
        </authorList>
    </citation>
    <scope>NUCLEOTIDE SEQUENCE [LARGE SCALE GENOMIC DNA]</scope>
    <source>
        <strain evidence="14">RHBSTW-00938</strain>
    </source>
</reference>
<dbReference type="GO" id="GO:0016159">
    <property type="term" value="F:muconolactone delta-isomerase activity"/>
    <property type="evidence" value="ECO:0007669"/>
    <property type="project" value="UniProtKB-UniRule"/>
</dbReference>
<dbReference type="EMBL" id="JARELW010000001">
    <property type="protein sequence ID" value="MEA8798077.1"/>
    <property type="molecule type" value="Genomic_DNA"/>
</dbReference>
<evidence type="ECO:0000313" key="13">
    <source>
        <dbReference type="EMBL" id="QMR42089.1"/>
    </source>
</evidence>
<dbReference type="RefSeq" id="WP_015366454.1">
    <property type="nucleotide sequence ID" value="NZ_AP022108.1"/>
</dbReference>
<keyword evidence="7 9" id="KW-0413">Isomerase</keyword>
<sequence>MLFKVDMTVNIPIGFPAAEADEIKQREKAYSQQLQREGKWRHIWRVAGLYANVSIFDVKDAEELHQILMGLPLYPFMDIRVEALCRHPSSIREDDS</sequence>
<evidence type="ECO:0000256" key="7">
    <source>
        <dbReference type="ARBA" id="ARBA00023235"/>
    </source>
</evidence>
<dbReference type="EMBL" id="CP055904">
    <property type="protein sequence ID" value="QMR42089.1"/>
    <property type="molecule type" value="Genomic_DNA"/>
</dbReference>
<comment type="catalytic activity">
    <reaction evidence="1 9">
        <text>(S)-muconolactone = (4,5-dihydro-5-oxofuran-2-yl)-acetate</text>
        <dbReference type="Rhea" id="RHEA:12348"/>
        <dbReference type="ChEBI" id="CHEBI:58425"/>
        <dbReference type="ChEBI" id="CHEBI:58736"/>
        <dbReference type="EC" id="5.3.3.4"/>
    </reaction>
</comment>
<accession>A0A157T998</accession>
<dbReference type="InterPro" id="IPR011008">
    <property type="entry name" value="Dimeric_a/b-barrel"/>
</dbReference>
<evidence type="ECO:0000256" key="4">
    <source>
        <dbReference type="ARBA" id="ARBA00011365"/>
    </source>
</evidence>
<evidence type="ECO:0000256" key="1">
    <source>
        <dbReference type="ARBA" id="ARBA00001739"/>
    </source>
</evidence>
<dbReference type="EMBL" id="JAWZZT010000001">
    <property type="protein sequence ID" value="MDX7013017.1"/>
    <property type="molecule type" value="Genomic_DNA"/>
</dbReference>
<dbReference type="Gene3D" id="3.30.70.1060">
    <property type="entry name" value="Dimeric alpha+beta barrel"/>
    <property type="match status" value="1"/>
</dbReference>
<dbReference type="InterPro" id="IPR003464">
    <property type="entry name" value="Muconolactone_d_Isoase"/>
</dbReference>
<gene>
    <name evidence="11" type="primary">catC</name>
    <name evidence="13" type="ORF">HV331_22475</name>
    <name evidence="12" type="ORF">PZT46_02235</name>
    <name evidence="11" type="ORF">SJ059_00800</name>
</gene>
<evidence type="ECO:0000256" key="3">
    <source>
        <dbReference type="ARBA" id="ARBA00010882"/>
    </source>
</evidence>
<evidence type="ECO:0000313" key="11">
    <source>
        <dbReference type="EMBL" id="MDX7013017.1"/>
    </source>
</evidence>
<dbReference type="PIRSF" id="PIRSF001486">
    <property type="entry name" value="CatC"/>
    <property type="match status" value="1"/>
</dbReference>
<dbReference type="Pfam" id="PF02426">
    <property type="entry name" value="MIase"/>
    <property type="match status" value="1"/>
</dbReference>
<protein>
    <recommendedName>
        <fullName evidence="5 8">Muconolactone Delta-isomerase</fullName>
        <shortName evidence="9">MIase</shortName>
        <ecNumber evidence="5 8">5.3.3.4</ecNumber>
    </recommendedName>
</protein>
<evidence type="ECO:0000259" key="10">
    <source>
        <dbReference type="Pfam" id="PF02426"/>
    </source>
</evidence>
<dbReference type="GeneID" id="93312165"/>
<feature type="domain" description="Muconolactone isomerase" evidence="10">
    <location>
        <begin position="1"/>
        <end position="89"/>
    </location>
</feature>
<dbReference type="GO" id="GO:0042952">
    <property type="term" value="P:beta-ketoadipate pathway"/>
    <property type="evidence" value="ECO:0007669"/>
    <property type="project" value="UniProtKB-UniRule"/>
</dbReference>
<accession>A0A094ZSG9</accession>
<evidence type="ECO:0000313" key="12">
    <source>
        <dbReference type="EMBL" id="MEA8798077.1"/>
    </source>
</evidence>
<dbReference type="Proteomes" id="UP001303386">
    <property type="component" value="Unassembled WGS sequence"/>
</dbReference>
<dbReference type="EC" id="5.3.3.4" evidence="5 8"/>
<comment type="pathway">
    <text evidence="2 9">Aromatic compound metabolism; beta-ketoadipate pathway; 5-oxo-4,5-dihydro-2-furylacetate from catechol: step 3/3.</text>
</comment>
<keyword evidence="6 9" id="KW-0058">Aromatic hydrocarbons catabolism</keyword>
<evidence type="ECO:0000256" key="6">
    <source>
        <dbReference type="ARBA" id="ARBA00022797"/>
    </source>
</evidence>
<dbReference type="Proteomes" id="UP001279012">
    <property type="component" value="Unassembled WGS sequence"/>
</dbReference>
<evidence type="ECO:0000256" key="5">
    <source>
        <dbReference type="ARBA" id="ARBA00012070"/>
    </source>
</evidence>
<organism evidence="11 15">
    <name type="scientific">Klebsiella aerogenes</name>
    <name type="common">Enterobacter aerogenes</name>
    <dbReference type="NCBI Taxonomy" id="548"/>
    <lineage>
        <taxon>Bacteria</taxon>
        <taxon>Pseudomonadati</taxon>
        <taxon>Pseudomonadota</taxon>
        <taxon>Gammaproteobacteria</taxon>
        <taxon>Enterobacterales</taxon>
        <taxon>Enterobacteriaceae</taxon>
        <taxon>Klebsiella/Raoultella group</taxon>
        <taxon>Klebsiella</taxon>
    </lineage>
</organism>
<evidence type="ECO:0000256" key="8">
    <source>
        <dbReference type="NCBIfam" id="TIGR03221"/>
    </source>
</evidence>
<reference evidence="11" key="4">
    <citation type="submission" date="2023-11" db="EMBL/GenBank/DDBJ databases">
        <title>Detection of rare carbapenemases in Enterobacterales - comparison of two colorimetric and two CIM-based carbapenemase assays.</title>
        <authorList>
            <person name="Schaffarczyk L."/>
            <person name="Noster J."/>
            <person name="Stelzer Y."/>
            <person name="Sattler J."/>
            <person name="Gatermann S."/>
            <person name="Hamprecht A."/>
        </authorList>
    </citation>
    <scope>NUCLEOTIDE SEQUENCE</scope>
    <source>
        <strain evidence="11">CIM-Cont-037</strain>
    </source>
</reference>
<comment type="subunit">
    <text evidence="4">Homodecamer.</text>
</comment>
<dbReference type="Proteomes" id="UP000514462">
    <property type="component" value="Chromosome"/>
</dbReference>
<dbReference type="OMA" id="RMDVNIP"/>
<evidence type="ECO:0000313" key="14">
    <source>
        <dbReference type="Proteomes" id="UP000514462"/>
    </source>
</evidence>
<evidence type="ECO:0000256" key="2">
    <source>
        <dbReference type="ARBA" id="ARBA00005193"/>
    </source>
</evidence>
<dbReference type="AlphaFoldDB" id="A0A094ZSG9"/>
<dbReference type="SUPFAM" id="SSF54909">
    <property type="entry name" value="Dimeric alpha+beta barrel"/>
    <property type="match status" value="1"/>
</dbReference>
<reference evidence="13" key="2">
    <citation type="journal article" date="2021" name="Microb. Genom.">
        <title>A genomic epidemiological study shows that prevalence of antimicrobial resistance in Enterobacterales is associated with the livestock host, as well as antimicrobial usage.</title>
        <authorList>
            <person name="AbuOun M."/>
            <person name="Jones H."/>
            <person name="Stubberfield E."/>
            <person name="Gilson D."/>
            <person name="Shaw L.P."/>
            <person name="Hubbard A.T.M."/>
            <person name="Chau K.K."/>
            <person name="Sebra R."/>
            <person name="Peto T.E.A."/>
            <person name="Crook D.W."/>
            <person name="Read D.S."/>
            <person name="Gweon H.S."/>
            <person name="Walker A.S."/>
            <person name="Stoesser N."/>
            <person name="Smith R.P."/>
            <person name="Anjum M.F."/>
            <person name="On Behalf Of The Rehab Consortium."/>
        </authorList>
    </citation>
    <scope>NUCLEOTIDE SEQUENCE</scope>
    <source>
        <strain evidence="13">RHBSTW-00938</strain>
    </source>
</reference>
<reference evidence="12" key="3">
    <citation type="journal article" date="2023" name="J. Hosp. Infect.">
        <title>Cross-contamination of carbapenem-resistant Gram-negative bacteria between patients and hospital environment in the first year of a newly built surgical ward.</title>
        <authorList>
            <person name="Boutin S."/>
            <person name="Scherrer M."/>
            <person name="Spath I."/>
            <person name="Kocer K."/>
            <person name="Heeg K."/>
            <person name="Nurjadi D."/>
        </authorList>
    </citation>
    <scope>NUCLEOTIDE SEQUENCE</scope>
    <source>
        <strain evidence="12">KE10384</strain>
    </source>
</reference>
<name>A0A094ZSG9_KLEAE</name>
<evidence type="ECO:0000256" key="9">
    <source>
        <dbReference type="PIRNR" id="PIRNR001486"/>
    </source>
</evidence>
<proteinExistence type="inferred from homology"/>
<dbReference type="InterPro" id="IPR026029">
    <property type="entry name" value="MLI_dom"/>
</dbReference>
<dbReference type="NCBIfam" id="TIGR03221">
    <property type="entry name" value="muco_delta"/>
    <property type="match status" value="1"/>
</dbReference>